<evidence type="ECO:0000256" key="5">
    <source>
        <dbReference type="ARBA" id="ARBA00022801"/>
    </source>
</evidence>
<evidence type="ECO:0000259" key="10">
    <source>
        <dbReference type="PROSITE" id="PS52029"/>
    </source>
</evidence>
<keyword evidence="5" id="KW-0378">Hydrolase</keyword>
<name>A0A1G9QPC1_9FIRM</name>
<dbReference type="EMBL" id="FNHB01000002">
    <property type="protein sequence ID" value="SDM12882.1"/>
    <property type="molecule type" value="Genomic_DNA"/>
</dbReference>
<evidence type="ECO:0000256" key="1">
    <source>
        <dbReference type="ARBA" id="ARBA00004752"/>
    </source>
</evidence>
<dbReference type="Gene3D" id="1.10.101.10">
    <property type="entry name" value="PGBD-like superfamily/PGBD"/>
    <property type="match status" value="1"/>
</dbReference>
<dbReference type="PROSITE" id="PS52029">
    <property type="entry name" value="LD_TPASE"/>
    <property type="match status" value="1"/>
</dbReference>
<dbReference type="GO" id="GO:0005576">
    <property type="term" value="C:extracellular region"/>
    <property type="evidence" value="ECO:0007669"/>
    <property type="project" value="TreeGrafter"/>
</dbReference>
<keyword evidence="4" id="KW-0808">Transferase</keyword>
<dbReference type="GO" id="GO:0071555">
    <property type="term" value="P:cell wall organization"/>
    <property type="evidence" value="ECO:0007669"/>
    <property type="project" value="UniProtKB-UniRule"/>
</dbReference>
<dbReference type="SUPFAM" id="SSF141523">
    <property type="entry name" value="L,D-transpeptidase catalytic domain-like"/>
    <property type="match status" value="1"/>
</dbReference>
<evidence type="ECO:0000256" key="2">
    <source>
        <dbReference type="ARBA" id="ARBA00005992"/>
    </source>
</evidence>
<dbReference type="SUPFAM" id="SSF47090">
    <property type="entry name" value="PGBD-like"/>
    <property type="match status" value="1"/>
</dbReference>
<dbReference type="STRING" id="146817.SAMN04488502_102253"/>
<feature type="domain" description="L,D-TPase catalytic" evidence="10">
    <location>
        <begin position="102"/>
        <end position="209"/>
    </location>
</feature>
<dbReference type="Gene3D" id="2.40.440.10">
    <property type="entry name" value="L,D-transpeptidase catalytic domain-like"/>
    <property type="match status" value="1"/>
</dbReference>
<organism evidence="11 12">
    <name type="scientific">Dendrosporobacter quercicolus</name>
    <dbReference type="NCBI Taxonomy" id="146817"/>
    <lineage>
        <taxon>Bacteria</taxon>
        <taxon>Bacillati</taxon>
        <taxon>Bacillota</taxon>
        <taxon>Negativicutes</taxon>
        <taxon>Selenomonadales</taxon>
        <taxon>Sporomusaceae</taxon>
        <taxon>Dendrosporobacter</taxon>
    </lineage>
</organism>
<evidence type="ECO:0000313" key="12">
    <source>
        <dbReference type="Proteomes" id="UP000214880"/>
    </source>
</evidence>
<keyword evidence="3" id="KW-0328">Glycosyltransferase</keyword>
<keyword evidence="7 9" id="KW-0573">Peptidoglycan synthesis</keyword>
<keyword evidence="6 9" id="KW-0133">Cell shape</keyword>
<dbReference type="PANTHER" id="PTHR30582:SF24">
    <property type="entry name" value="L,D-TRANSPEPTIDASE ERFK_SRFK-RELATED"/>
    <property type="match status" value="1"/>
</dbReference>
<protein>
    <submittedName>
        <fullName evidence="11">Lipoprotein-anchoring transpeptidase ErfK/SrfK</fullName>
    </submittedName>
</protein>
<gene>
    <name evidence="11" type="ORF">SAMN04488502_102253</name>
</gene>
<feature type="active site" description="Nucleophile" evidence="9">
    <location>
        <position position="185"/>
    </location>
</feature>
<keyword evidence="11" id="KW-0449">Lipoprotein</keyword>
<keyword evidence="12" id="KW-1185">Reference proteome</keyword>
<dbReference type="GO" id="GO:0071972">
    <property type="term" value="F:peptidoglycan L,D-transpeptidase activity"/>
    <property type="evidence" value="ECO:0007669"/>
    <property type="project" value="TreeGrafter"/>
</dbReference>
<comment type="similarity">
    <text evidence="2">Belongs to the YkuD family.</text>
</comment>
<dbReference type="Pfam" id="PF01471">
    <property type="entry name" value="PG_binding_1"/>
    <property type="match status" value="1"/>
</dbReference>
<evidence type="ECO:0000256" key="6">
    <source>
        <dbReference type="ARBA" id="ARBA00022960"/>
    </source>
</evidence>
<evidence type="ECO:0000256" key="9">
    <source>
        <dbReference type="PROSITE-ProRule" id="PRU01373"/>
    </source>
</evidence>
<dbReference type="OrthoDB" id="9787225at2"/>
<dbReference type="UniPathway" id="UPA00219"/>
<dbReference type="InterPro" id="IPR036366">
    <property type="entry name" value="PGBDSf"/>
</dbReference>
<dbReference type="InterPro" id="IPR038063">
    <property type="entry name" value="Transpep_catalytic_dom"/>
</dbReference>
<sequence length="210" mass="23309">MNLRTLYLPHRLSEIFWREDESHPLVADIQRLLAKHGLYTATIHSIYDAVTRDAVSQFQEAEGLPPTGSVDPLTYCRLHPAALSQIETRQPTQRAKTSVARANILITKSSRTLTLFNGNSPIRQFPVAIGKPATPTPAGNYAIASKITNPGGVLGTRWMGLNYDAYGIHGTNRPWLIGKMVSNGCIRMHNHHAEDLFVLINLGCPVYIRD</sequence>
<evidence type="ECO:0000256" key="3">
    <source>
        <dbReference type="ARBA" id="ARBA00022676"/>
    </source>
</evidence>
<evidence type="ECO:0000256" key="7">
    <source>
        <dbReference type="ARBA" id="ARBA00022984"/>
    </source>
</evidence>
<dbReference type="InterPro" id="IPR036365">
    <property type="entry name" value="PGBD-like_sf"/>
</dbReference>
<proteinExistence type="inferred from homology"/>
<dbReference type="InterPro" id="IPR005490">
    <property type="entry name" value="LD_TPept_cat_dom"/>
</dbReference>
<feature type="active site" description="Proton donor/acceptor" evidence="9">
    <location>
        <position position="169"/>
    </location>
</feature>
<dbReference type="InterPro" id="IPR002477">
    <property type="entry name" value="Peptidoglycan-bd-like"/>
</dbReference>
<evidence type="ECO:0000256" key="8">
    <source>
        <dbReference type="ARBA" id="ARBA00023316"/>
    </source>
</evidence>
<dbReference type="Proteomes" id="UP000214880">
    <property type="component" value="Unassembled WGS sequence"/>
</dbReference>
<dbReference type="Pfam" id="PF03734">
    <property type="entry name" value="YkuD"/>
    <property type="match status" value="1"/>
</dbReference>
<dbReference type="CDD" id="cd16913">
    <property type="entry name" value="YkuD_like"/>
    <property type="match status" value="1"/>
</dbReference>
<dbReference type="AlphaFoldDB" id="A0A1G9QPC1"/>
<dbReference type="RefSeq" id="WP_092070625.1">
    <property type="nucleotide sequence ID" value="NZ_FNHB01000002.1"/>
</dbReference>
<accession>A0A1G9QPC1</accession>
<comment type="pathway">
    <text evidence="1 9">Cell wall biogenesis; peptidoglycan biosynthesis.</text>
</comment>
<keyword evidence="8 9" id="KW-0961">Cell wall biogenesis/degradation</keyword>
<dbReference type="GO" id="GO:0008360">
    <property type="term" value="P:regulation of cell shape"/>
    <property type="evidence" value="ECO:0007669"/>
    <property type="project" value="UniProtKB-UniRule"/>
</dbReference>
<evidence type="ECO:0000256" key="4">
    <source>
        <dbReference type="ARBA" id="ARBA00022679"/>
    </source>
</evidence>
<dbReference type="GO" id="GO:0018104">
    <property type="term" value="P:peptidoglycan-protein cross-linking"/>
    <property type="evidence" value="ECO:0007669"/>
    <property type="project" value="TreeGrafter"/>
</dbReference>
<evidence type="ECO:0000313" key="11">
    <source>
        <dbReference type="EMBL" id="SDM12882.1"/>
    </source>
</evidence>
<dbReference type="PANTHER" id="PTHR30582">
    <property type="entry name" value="L,D-TRANSPEPTIDASE"/>
    <property type="match status" value="1"/>
</dbReference>
<dbReference type="GO" id="GO:0016757">
    <property type="term" value="F:glycosyltransferase activity"/>
    <property type="evidence" value="ECO:0007669"/>
    <property type="project" value="UniProtKB-KW"/>
</dbReference>
<dbReference type="InterPro" id="IPR050979">
    <property type="entry name" value="LD-transpeptidase"/>
</dbReference>
<reference evidence="11 12" key="1">
    <citation type="submission" date="2016-10" db="EMBL/GenBank/DDBJ databases">
        <authorList>
            <person name="de Groot N.N."/>
        </authorList>
    </citation>
    <scope>NUCLEOTIDE SEQUENCE [LARGE SCALE GENOMIC DNA]</scope>
    <source>
        <strain evidence="11 12">DSM 1736</strain>
    </source>
</reference>